<comment type="similarity">
    <text evidence="2 6">Belongs to the FliS family.</text>
</comment>
<keyword evidence="3 6" id="KW-0963">Cytoplasm</keyword>
<evidence type="ECO:0000256" key="1">
    <source>
        <dbReference type="ARBA" id="ARBA00004514"/>
    </source>
</evidence>
<dbReference type="NCBIfam" id="TIGR00208">
    <property type="entry name" value="fliS"/>
    <property type="match status" value="1"/>
</dbReference>
<dbReference type="InterPro" id="IPR003713">
    <property type="entry name" value="FliS"/>
</dbReference>
<evidence type="ECO:0000313" key="9">
    <source>
        <dbReference type="Proteomes" id="UP000595847"/>
    </source>
</evidence>
<evidence type="ECO:0000256" key="6">
    <source>
        <dbReference type="PIRNR" id="PIRNR039090"/>
    </source>
</evidence>
<sequence>MNRALQAYQRNSTTTATPAELTMMLYNAGIKFTKQAKQAIESKQIPLAHDSIIRIQDIVQELMITLNMDIPISKQLFSLYEYMLHRLIEANMKKDNAILDEMEDMFIQFRDTWKEAMVLAKKPVAETEST</sequence>
<dbReference type="KEGG" id="bcop:JD108_20080"/>
<evidence type="ECO:0000256" key="3">
    <source>
        <dbReference type="ARBA" id="ARBA00022490"/>
    </source>
</evidence>
<dbReference type="PANTHER" id="PTHR34773">
    <property type="entry name" value="FLAGELLAR SECRETION CHAPERONE FLIS"/>
    <property type="match status" value="1"/>
</dbReference>
<dbReference type="Gene3D" id="1.20.120.340">
    <property type="entry name" value="Flagellar protein FliS"/>
    <property type="match status" value="1"/>
</dbReference>
<evidence type="ECO:0000313" key="8">
    <source>
        <dbReference type="EMBL" id="QUO41190.1"/>
    </source>
</evidence>
<dbReference type="GO" id="GO:0005829">
    <property type="term" value="C:cytosol"/>
    <property type="evidence" value="ECO:0007669"/>
    <property type="project" value="UniProtKB-SubCell"/>
</dbReference>
<accession>A0A7T5EKC0</accession>
<dbReference type="PANTHER" id="PTHR34773:SF1">
    <property type="entry name" value="FLAGELLAR SECRETION CHAPERONE FLIS"/>
    <property type="match status" value="1"/>
</dbReference>
<evidence type="ECO:0000256" key="2">
    <source>
        <dbReference type="ARBA" id="ARBA00008787"/>
    </source>
</evidence>
<protein>
    <recommendedName>
        <fullName evidence="6">Flagellar secretion chaperone FliS</fullName>
    </recommendedName>
</protein>
<dbReference type="RefSeq" id="WP_198827694.1">
    <property type="nucleotide sequence ID" value="NZ_CP066308.1"/>
</dbReference>
<evidence type="ECO:0000313" key="7">
    <source>
        <dbReference type="EMBL" id="QQE74106.1"/>
    </source>
</evidence>
<dbReference type="EMBL" id="CP066308">
    <property type="protein sequence ID" value="QQE74106.1"/>
    <property type="molecule type" value="Genomic_DNA"/>
</dbReference>
<proteinExistence type="inferred from homology"/>
<dbReference type="CDD" id="cd16098">
    <property type="entry name" value="FliS"/>
    <property type="match status" value="1"/>
</dbReference>
<dbReference type="GO" id="GO:0071973">
    <property type="term" value="P:bacterial-type flagellum-dependent cell motility"/>
    <property type="evidence" value="ECO:0007669"/>
    <property type="project" value="TreeGrafter"/>
</dbReference>
<evidence type="ECO:0000313" key="10">
    <source>
        <dbReference type="Proteomes" id="UP000677234"/>
    </source>
</evidence>
<keyword evidence="4 6" id="KW-1005">Bacterial flagellum biogenesis</keyword>
<dbReference type="PIRSF" id="PIRSF039090">
    <property type="entry name" value="Flis"/>
    <property type="match status" value="1"/>
</dbReference>
<keyword evidence="10" id="KW-1185">Reference proteome</keyword>
<dbReference type="SUPFAM" id="SSF101116">
    <property type="entry name" value="Flagellar export chaperone FliS"/>
    <property type="match status" value="1"/>
</dbReference>
<evidence type="ECO:0000256" key="4">
    <source>
        <dbReference type="ARBA" id="ARBA00022795"/>
    </source>
</evidence>
<keyword evidence="7" id="KW-0966">Cell projection</keyword>
<dbReference type="Pfam" id="PF02561">
    <property type="entry name" value="FliS"/>
    <property type="match status" value="1"/>
</dbReference>
<keyword evidence="5" id="KW-0143">Chaperone</keyword>
<dbReference type="EMBL" id="CP073708">
    <property type="protein sequence ID" value="QUO41190.1"/>
    <property type="molecule type" value="Genomic_DNA"/>
</dbReference>
<dbReference type="AlphaFoldDB" id="A0A7T5EKC0"/>
<dbReference type="InterPro" id="IPR036584">
    <property type="entry name" value="FliS_sf"/>
</dbReference>
<comment type="subcellular location">
    <subcellularLocation>
        <location evidence="1 6">Cytoplasm</location>
        <location evidence="1 6">Cytosol</location>
    </subcellularLocation>
</comment>
<name>A0A7T5EKC0_9BACL</name>
<evidence type="ECO:0000256" key="5">
    <source>
        <dbReference type="ARBA" id="ARBA00023186"/>
    </source>
</evidence>
<dbReference type="Proteomes" id="UP000595847">
    <property type="component" value="Chromosome"/>
</dbReference>
<reference evidence="8" key="2">
    <citation type="submission" date="2021-04" db="EMBL/GenBank/DDBJ databases">
        <title>Brevibacillus composti FJAT-54423, complete genome.</title>
        <authorList>
            <person name="Tang R."/>
        </authorList>
    </citation>
    <scope>NUCLEOTIDE SEQUENCE</scope>
    <source>
        <strain evidence="8">FJAT-54424</strain>
    </source>
</reference>
<dbReference type="GO" id="GO:0044780">
    <property type="term" value="P:bacterial-type flagellum assembly"/>
    <property type="evidence" value="ECO:0007669"/>
    <property type="project" value="InterPro"/>
</dbReference>
<gene>
    <name evidence="7" type="primary">fliS</name>
    <name evidence="7" type="ORF">JD108_20080</name>
    <name evidence="8" type="ORF">KDJ56_20015</name>
</gene>
<keyword evidence="7" id="KW-0282">Flagellum</keyword>
<organism evidence="7 9">
    <name type="scientific">Brevibacillus composti</name>
    <dbReference type="NCBI Taxonomy" id="2796470"/>
    <lineage>
        <taxon>Bacteria</taxon>
        <taxon>Bacillati</taxon>
        <taxon>Bacillota</taxon>
        <taxon>Bacilli</taxon>
        <taxon>Bacillales</taxon>
        <taxon>Paenibacillaceae</taxon>
        <taxon>Brevibacillus</taxon>
    </lineage>
</organism>
<dbReference type="Proteomes" id="UP000677234">
    <property type="component" value="Chromosome"/>
</dbReference>
<reference evidence="7 9" key="1">
    <citation type="submission" date="2020-12" db="EMBL/GenBank/DDBJ databases">
        <title>strain FJAT-54423T represents a novel species of the genus Brevibacillus.</title>
        <authorList>
            <person name="Tang R."/>
        </authorList>
    </citation>
    <scope>NUCLEOTIDE SEQUENCE [LARGE SCALE GENOMIC DNA]</scope>
    <source>
        <strain evidence="7 9">FJAT-54423</strain>
    </source>
</reference>
<keyword evidence="7" id="KW-0969">Cilium</keyword>